<dbReference type="Proteomes" id="UP000325415">
    <property type="component" value="Unassembled WGS sequence"/>
</dbReference>
<evidence type="ECO:0000313" key="4">
    <source>
        <dbReference type="Proteomes" id="UP000325415"/>
    </source>
</evidence>
<reference evidence="3 4" key="1">
    <citation type="submission" date="2018-04" db="EMBL/GenBank/DDBJ databases">
        <authorList>
            <person name="Eckel V.P."/>
            <person name="Vogel R.F."/>
        </authorList>
    </citation>
    <scope>NUCLEOTIDE SEQUENCE [LARGE SCALE GENOMIC DNA]</scope>
    <source>
        <strain evidence="4">TMW 2.1764</strain>
    </source>
</reference>
<dbReference type="GO" id="GO:0006355">
    <property type="term" value="P:regulation of DNA-templated transcription"/>
    <property type="evidence" value="ECO:0007669"/>
    <property type="project" value="InterPro"/>
</dbReference>
<organism evidence="3 4">
    <name type="scientific">Bifidobacterium tibiigranuli</name>
    <dbReference type="NCBI Taxonomy" id="2172043"/>
    <lineage>
        <taxon>Bacteria</taxon>
        <taxon>Bacillati</taxon>
        <taxon>Actinomycetota</taxon>
        <taxon>Actinomycetes</taxon>
        <taxon>Bifidobacteriales</taxon>
        <taxon>Bifidobacteriaceae</taxon>
        <taxon>Bifidobacterium</taxon>
    </lineage>
</organism>
<evidence type="ECO:0000256" key="1">
    <source>
        <dbReference type="SAM" id="MobiDB-lite"/>
    </source>
</evidence>
<sequence>MCAMLSATSSDQCADPETTSPPNTCSSAPLRTGASSKCSPSSASSMSGSSTTRCARPGRRSENSISCSLRSRTMTFTTENGVQITDEQFDQWAQQAENGHYPNRKGEIFIGKPPLSDEELTTVTFKAQPTIVEMLDARAKRQGVTRSELLRHAVERELATA</sequence>
<name>A0A5N6S5M2_9BIFI</name>
<dbReference type="InterPro" id="IPR002145">
    <property type="entry name" value="CopG"/>
</dbReference>
<keyword evidence="4" id="KW-1185">Reference proteome</keyword>
<feature type="domain" description="Ribbon-helix-helix protein CopG" evidence="2">
    <location>
        <begin position="123"/>
        <end position="160"/>
    </location>
</feature>
<feature type="compositionally biased region" description="Low complexity" evidence="1">
    <location>
        <begin position="35"/>
        <end position="50"/>
    </location>
</feature>
<gene>
    <name evidence="3" type="ORF">DDE84_09795</name>
</gene>
<feature type="region of interest" description="Disordered" evidence="1">
    <location>
        <begin position="1"/>
        <end position="67"/>
    </location>
</feature>
<accession>A0A5N6S5M2</accession>
<proteinExistence type="predicted"/>
<dbReference type="AlphaFoldDB" id="A0A5N6S5M2"/>
<feature type="compositionally biased region" description="Polar residues" evidence="1">
    <location>
        <begin position="1"/>
        <end position="29"/>
    </location>
</feature>
<dbReference type="EMBL" id="QDAG01000010">
    <property type="protein sequence ID" value="KAE8126943.1"/>
    <property type="molecule type" value="Genomic_DNA"/>
</dbReference>
<evidence type="ECO:0000313" key="3">
    <source>
        <dbReference type="EMBL" id="KAE8126943.1"/>
    </source>
</evidence>
<protein>
    <submittedName>
        <fullName evidence="3">Ribbon-helix-helix protein, CopG family</fullName>
    </submittedName>
</protein>
<dbReference type="CDD" id="cd21631">
    <property type="entry name" value="RHH_CopG_NikR-like"/>
    <property type="match status" value="1"/>
</dbReference>
<comment type="caution">
    <text evidence="3">The sequence shown here is derived from an EMBL/GenBank/DDBJ whole genome shotgun (WGS) entry which is preliminary data.</text>
</comment>
<evidence type="ECO:0000259" key="2">
    <source>
        <dbReference type="Pfam" id="PF01402"/>
    </source>
</evidence>
<dbReference type="Pfam" id="PF01402">
    <property type="entry name" value="RHH_1"/>
    <property type="match status" value="1"/>
</dbReference>